<reference evidence="1 2" key="1">
    <citation type="journal article" date="2017" name="Antonie Van Leeuwenhoek">
        <title>Rhizobium rhizosphaerae sp. nov., a novel species isolated from rice rhizosphere.</title>
        <authorList>
            <person name="Zhao J.J."/>
            <person name="Zhang J."/>
            <person name="Zhang R.J."/>
            <person name="Zhang C.W."/>
            <person name="Yin H.Q."/>
            <person name="Zhang X.X."/>
        </authorList>
    </citation>
    <scope>NUCLEOTIDE SEQUENCE [LARGE SCALE GENOMIC DNA]</scope>
    <source>
        <strain evidence="1 2">S18K6</strain>
    </source>
</reference>
<accession>A0AAV3UZ62</accession>
<dbReference type="AlphaFoldDB" id="A0AAV3UZ62"/>
<comment type="caution">
    <text evidence="1">The sequence shown here is derived from an EMBL/GenBank/DDBJ whole genome shotgun (WGS) entry which is preliminary data.</text>
</comment>
<gene>
    <name evidence="1" type="ORF">GCHA_2221</name>
</gene>
<evidence type="ECO:0000313" key="1">
    <source>
        <dbReference type="EMBL" id="GAC10171.1"/>
    </source>
</evidence>
<dbReference type="EMBL" id="BAEM01000032">
    <property type="protein sequence ID" value="GAC10171.1"/>
    <property type="molecule type" value="Genomic_DNA"/>
</dbReference>
<proteinExistence type="predicted"/>
<organism evidence="1 2">
    <name type="scientific">Paraglaciecola chathamensis S18K6</name>
    <dbReference type="NCBI Taxonomy" id="1127672"/>
    <lineage>
        <taxon>Bacteria</taxon>
        <taxon>Pseudomonadati</taxon>
        <taxon>Pseudomonadota</taxon>
        <taxon>Gammaproteobacteria</taxon>
        <taxon>Alteromonadales</taxon>
        <taxon>Alteromonadaceae</taxon>
        <taxon>Paraglaciecola</taxon>
    </lineage>
</organism>
<evidence type="ECO:0000313" key="2">
    <source>
        <dbReference type="Proteomes" id="UP000006320"/>
    </source>
</evidence>
<sequence>MQSAQVTLDLYYVNKHESRATCTNLVKHHRAIVWFTFA</sequence>
<dbReference type="Proteomes" id="UP000006320">
    <property type="component" value="Unassembled WGS sequence"/>
</dbReference>
<name>A0AAV3UZ62_9ALTE</name>
<protein>
    <submittedName>
        <fullName evidence="1">Uncharacterized protein</fullName>
    </submittedName>
</protein>